<dbReference type="AlphaFoldDB" id="A0A0C3QX15"/>
<dbReference type="Proteomes" id="UP000054248">
    <property type="component" value="Unassembled WGS sequence"/>
</dbReference>
<reference evidence="1 2" key="1">
    <citation type="submission" date="2014-04" db="EMBL/GenBank/DDBJ databases">
        <authorList>
            <consortium name="DOE Joint Genome Institute"/>
            <person name="Kuo A."/>
            <person name="Girlanda M."/>
            <person name="Perotto S."/>
            <person name="Kohler A."/>
            <person name="Nagy L.G."/>
            <person name="Floudas D."/>
            <person name="Copeland A."/>
            <person name="Barry K.W."/>
            <person name="Cichocki N."/>
            <person name="Veneault-Fourrey C."/>
            <person name="LaButti K."/>
            <person name="Lindquist E.A."/>
            <person name="Lipzen A."/>
            <person name="Lundell T."/>
            <person name="Morin E."/>
            <person name="Murat C."/>
            <person name="Sun H."/>
            <person name="Tunlid A."/>
            <person name="Henrissat B."/>
            <person name="Grigoriev I.V."/>
            <person name="Hibbett D.S."/>
            <person name="Martin F."/>
            <person name="Nordberg H.P."/>
            <person name="Cantor M.N."/>
            <person name="Hua S.X."/>
        </authorList>
    </citation>
    <scope>NUCLEOTIDE SEQUENCE [LARGE SCALE GENOMIC DNA]</scope>
    <source>
        <strain evidence="1 2">MUT 4182</strain>
    </source>
</reference>
<proteinExistence type="predicted"/>
<accession>A0A0C3QX15</accession>
<evidence type="ECO:0000313" key="2">
    <source>
        <dbReference type="Proteomes" id="UP000054248"/>
    </source>
</evidence>
<sequence>MGPKGRTSTYPIGIVDWDSKMIHLLLVETVKEMWDVLVAAKESQGTMRVLTLRRRFFWSPMEEGAEMVAHIAVLSQVQSNICLMGEKVNDDEFLAVLTTSLPESWDMFVQAYFGATNGVTMDPSGGMKKITSQELATVLTDKDRHW</sequence>
<name>A0A0C3QX15_9AGAM</name>
<dbReference type="Pfam" id="PF14223">
    <property type="entry name" value="Retrotran_gag_2"/>
    <property type="match status" value="1"/>
</dbReference>
<dbReference type="HOGENOM" id="CLU_1778837_0_0_1"/>
<organism evidence="1 2">
    <name type="scientific">Tulasnella calospora MUT 4182</name>
    <dbReference type="NCBI Taxonomy" id="1051891"/>
    <lineage>
        <taxon>Eukaryota</taxon>
        <taxon>Fungi</taxon>
        <taxon>Dikarya</taxon>
        <taxon>Basidiomycota</taxon>
        <taxon>Agaricomycotina</taxon>
        <taxon>Agaricomycetes</taxon>
        <taxon>Cantharellales</taxon>
        <taxon>Tulasnellaceae</taxon>
        <taxon>Tulasnella</taxon>
    </lineage>
</organism>
<dbReference type="OrthoDB" id="2847449at2759"/>
<dbReference type="EMBL" id="KN822948">
    <property type="protein sequence ID" value="KIO33524.1"/>
    <property type="molecule type" value="Genomic_DNA"/>
</dbReference>
<evidence type="ECO:0000313" key="1">
    <source>
        <dbReference type="EMBL" id="KIO33524.1"/>
    </source>
</evidence>
<gene>
    <name evidence="1" type="ORF">M407DRAFT_4014</name>
</gene>
<reference evidence="2" key="2">
    <citation type="submission" date="2015-01" db="EMBL/GenBank/DDBJ databases">
        <title>Evolutionary Origins and Diversification of the Mycorrhizal Mutualists.</title>
        <authorList>
            <consortium name="DOE Joint Genome Institute"/>
            <consortium name="Mycorrhizal Genomics Consortium"/>
            <person name="Kohler A."/>
            <person name="Kuo A."/>
            <person name="Nagy L.G."/>
            <person name="Floudas D."/>
            <person name="Copeland A."/>
            <person name="Barry K.W."/>
            <person name="Cichocki N."/>
            <person name="Veneault-Fourrey C."/>
            <person name="LaButti K."/>
            <person name="Lindquist E.A."/>
            <person name="Lipzen A."/>
            <person name="Lundell T."/>
            <person name="Morin E."/>
            <person name="Murat C."/>
            <person name="Riley R."/>
            <person name="Ohm R."/>
            <person name="Sun H."/>
            <person name="Tunlid A."/>
            <person name="Henrissat B."/>
            <person name="Grigoriev I.V."/>
            <person name="Hibbett D.S."/>
            <person name="Martin F."/>
        </authorList>
    </citation>
    <scope>NUCLEOTIDE SEQUENCE [LARGE SCALE GENOMIC DNA]</scope>
    <source>
        <strain evidence="2">MUT 4182</strain>
    </source>
</reference>
<dbReference type="STRING" id="1051891.A0A0C3QX15"/>
<keyword evidence="2" id="KW-1185">Reference proteome</keyword>
<protein>
    <submittedName>
        <fullName evidence="1">Uncharacterized protein</fullName>
    </submittedName>
</protein>